<protein>
    <submittedName>
        <fullName evidence="2">Uncharacterized protein</fullName>
    </submittedName>
</protein>
<evidence type="ECO:0000313" key="3">
    <source>
        <dbReference type="Proteomes" id="UP001476798"/>
    </source>
</evidence>
<keyword evidence="3" id="KW-1185">Reference proteome</keyword>
<accession>A0ABV0MWR2</accession>
<comment type="caution">
    <text evidence="2">The sequence shown here is derived from an EMBL/GenBank/DDBJ whole genome shotgun (WGS) entry which is preliminary data.</text>
</comment>
<dbReference type="Proteomes" id="UP001476798">
    <property type="component" value="Unassembled WGS sequence"/>
</dbReference>
<evidence type="ECO:0000313" key="2">
    <source>
        <dbReference type="EMBL" id="MEQ2162838.1"/>
    </source>
</evidence>
<name>A0ABV0MWR2_9TELE</name>
<organism evidence="2 3">
    <name type="scientific">Goodea atripinnis</name>
    <dbReference type="NCBI Taxonomy" id="208336"/>
    <lineage>
        <taxon>Eukaryota</taxon>
        <taxon>Metazoa</taxon>
        <taxon>Chordata</taxon>
        <taxon>Craniata</taxon>
        <taxon>Vertebrata</taxon>
        <taxon>Euteleostomi</taxon>
        <taxon>Actinopterygii</taxon>
        <taxon>Neopterygii</taxon>
        <taxon>Teleostei</taxon>
        <taxon>Neoteleostei</taxon>
        <taxon>Acanthomorphata</taxon>
        <taxon>Ovalentaria</taxon>
        <taxon>Atherinomorphae</taxon>
        <taxon>Cyprinodontiformes</taxon>
        <taxon>Goodeidae</taxon>
        <taxon>Goodea</taxon>
    </lineage>
</organism>
<proteinExistence type="predicted"/>
<feature type="compositionally biased region" description="Polar residues" evidence="1">
    <location>
        <begin position="24"/>
        <end position="41"/>
    </location>
</feature>
<dbReference type="EMBL" id="JAHRIO010012618">
    <property type="protein sequence ID" value="MEQ2162838.1"/>
    <property type="molecule type" value="Genomic_DNA"/>
</dbReference>
<gene>
    <name evidence="2" type="ORF">GOODEAATRI_023990</name>
</gene>
<evidence type="ECO:0000256" key="1">
    <source>
        <dbReference type="SAM" id="MobiDB-lite"/>
    </source>
</evidence>
<reference evidence="2 3" key="1">
    <citation type="submission" date="2021-06" db="EMBL/GenBank/DDBJ databases">
        <authorList>
            <person name="Palmer J.M."/>
        </authorList>
    </citation>
    <scope>NUCLEOTIDE SEQUENCE [LARGE SCALE GENOMIC DNA]</scope>
    <source>
        <strain evidence="2 3">GA_2019</strain>
        <tissue evidence="2">Muscle</tissue>
    </source>
</reference>
<feature type="region of interest" description="Disordered" evidence="1">
    <location>
        <begin position="1"/>
        <end position="44"/>
    </location>
</feature>
<sequence length="102" mass="11297">MYELEIDTMPPQTRPQLLPACPKANQNTGDSQGESPASNLQPKARVLLSTSGGQAYYGLPLLSVCAQEQQHTHVHTRYTEHLSAWELHAVFKQIIKAEVRGS</sequence>